<evidence type="ECO:0000313" key="3">
    <source>
        <dbReference type="EMBL" id="CAF9929156.1"/>
    </source>
</evidence>
<reference evidence="3" key="1">
    <citation type="submission" date="2021-03" db="EMBL/GenBank/DDBJ databases">
        <authorList>
            <person name="Tagirdzhanova G."/>
        </authorList>
    </citation>
    <scope>NUCLEOTIDE SEQUENCE</scope>
</reference>
<accession>A0A8H3FN91</accession>
<feature type="compositionally biased region" description="Gly residues" evidence="1">
    <location>
        <begin position="364"/>
        <end position="382"/>
    </location>
</feature>
<proteinExistence type="predicted"/>
<feature type="signal peptide" evidence="2">
    <location>
        <begin position="1"/>
        <end position="21"/>
    </location>
</feature>
<feature type="compositionally biased region" description="Low complexity" evidence="1">
    <location>
        <begin position="354"/>
        <end position="363"/>
    </location>
</feature>
<dbReference type="Proteomes" id="UP000664521">
    <property type="component" value="Unassembled WGS sequence"/>
</dbReference>
<comment type="caution">
    <text evidence="3">The sequence shown here is derived from an EMBL/GenBank/DDBJ whole genome shotgun (WGS) entry which is preliminary data.</text>
</comment>
<evidence type="ECO:0000313" key="4">
    <source>
        <dbReference type="Proteomes" id="UP000664521"/>
    </source>
</evidence>
<sequence>MAPFVKRVAVVLGMLGGHVGAYTLPEFFVREGEPSPFSNEFDIFFSAPDPDPLMLSERDTNNNNDDPSWYHHGAISPTTRQWTFGTAQESYNLSTSNCLHLSDHIGIYTLGNGTTLVNATLHEILSDLIPPPSSSSPSDRNRNTAAAVSSVHYARRVLENAQFALQEAEQYLTSYALAPQDPATTPPSQQGAKYYEELRRHLLAVPGTRSAIIVKVGLSTGIALGAQGYLQSASPNSTYAPYAAAGAAAGGIALTFAIIDLLQQEGMLFAPFEEVVGATRIGRGLKALESMVASIFLAVFRRVMRLAVGSAERQRGHDPVAIAAGYEQAPGGRPGDAGSGVRGGGVGGGRGGSSRDPFGDDYPYGGGGTVVRGGGVGGGRGGSSRDPFGDDYPYGGGGSVVRTGGVGGGRGGSRVSDPFADDPFGAGGDPYGIGGGSVGYGGSGGVDYGFSSRTGGGSSSSRYDTFGGSSAYGGGFGSGSGFGGGGGFGQGSRGTQYGGYASGAGARPGGGPNIWARLTRTQVEAVARDVPYLSDERVGLLSYERYDDGGAVAGAAGAAAGAAAGGTGAAAAGAGAAIEAASEAGSSVSEYYDCPV</sequence>
<evidence type="ECO:0000256" key="1">
    <source>
        <dbReference type="SAM" id="MobiDB-lite"/>
    </source>
</evidence>
<gene>
    <name evidence="3" type="ORF">HETSPECPRED_007300</name>
</gene>
<evidence type="ECO:0000256" key="2">
    <source>
        <dbReference type="SAM" id="SignalP"/>
    </source>
</evidence>
<dbReference type="OrthoDB" id="10620552at2759"/>
<feature type="compositionally biased region" description="Gly residues" evidence="1">
    <location>
        <begin position="332"/>
        <end position="352"/>
    </location>
</feature>
<organism evidence="3 4">
    <name type="scientific">Heterodermia speciosa</name>
    <dbReference type="NCBI Taxonomy" id="116794"/>
    <lineage>
        <taxon>Eukaryota</taxon>
        <taxon>Fungi</taxon>
        <taxon>Dikarya</taxon>
        <taxon>Ascomycota</taxon>
        <taxon>Pezizomycotina</taxon>
        <taxon>Lecanoromycetes</taxon>
        <taxon>OSLEUM clade</taxon>
        <taxon>Lecanoromycetidae</taxon>
        <taxon>Caliciales</taxon>
        <taxon>Physciaceae</taxon>
        <taxon>Heterodermia</taxon>
    </lineage>
</organism>
<feature type="chain" id="PRO_5034945823" evidence="2">
    <location>
        <begin position="22"/>
        <end position="596"/>
    </location>
</feature>
<keyword evidence="4" id="KW-1185">Reference proteome</keyword>
<feature type="region of interest" description="Disordered" evidence="1">
    <location>
        <begin position="327"/>
        <end position="396"/>
    </location>
</feature>
<protein>
    <submittedName>
        <fullName evidence="3">Uncharacterized protein</fullName>
    </submittedName>
</protein>
<dbReference type="AlphaFoldDB" id="A0A8H3FN91"/>
<dbReference type="EMBL" id="CAJPDS010000050">
    <property type="protein sequence ID" value="CAF9929156.1"/>
    <property type="molecule type" value="Genomic_DNA"/>
</dbReference>
<keyword evidence="2" id="KW-0732">Signal</keyword>
<name>A0A8H3FN91_9LECA</name>